<protein>
    <submittedName>
        <fullName evidence="1">Uncharacterized protein</fullName>
    </submittedName>
</protein>
<evidence type="ECO:0000313" key="1">
    <source>
        <dbReference type="EMBL" id="CAH1404093.1"/>
    </source>
</evidence>
<sequence>MIKPFIIYGCETWTLNSILEKSDENFARQILHTITGAVWDHNTNTWRRNINKGLLTETGESISHDMKARKLRWPEYKLGAFYLEVSRACCIGAIYKGCTSAPSRPQPTINSNSTEESPLSMVTVFDGGVIV</sequence>
<reference evidence="1" key="1">
    <citation type="submission" date="2022-01" db="EMBL/GenBank/DDBJ databases">
        <authorList>
            <person name="King R."/>
        </authorList>
    </citation>
    <scope>NUCLEOTIDE SEQUENCE</scope>
</reference>
<dbReference type="AlphaFoldDB" id="A0A9P0MR27"/>
<gene>
    <name evidence="1" type="ORF">NEZAVI_LOCUS12562</name>
</gene>
<keyword evidence="2" id="KW-1185">Reference proteome</keyword>
<proteinExistence type="predicted"/>
<evidence type="ECO:0000313" key="2">
    <source>
        <dbReference type="Proteomes" id="UP001152798"/>
    </source>
</evidence>
<organism evidence="1 2">
    <name type="scientific">Nezara viridula</name>
    <name type="common">Southern green stink bug</name>
    <name type="synonym">Cimex viridulus</name>
    <dbReference type="NCBI Taxonomy" id="85310"/>
    <lineage>
        <taxon>Eukaryota</taxon>
        <taxon>Metazoa</taxon>
        <taxon>Ecdysozoa</taxon>
        <taxon>Arthropoda</taxon>
        <taxon>Hexapoda</taxon>
        <taxon>Insecta</taxon>
        <taxon>Pterygota</taxon>
        <taxon>Neoptera</taxon>
        <taxon>Paraneoptera</taxon>
        <taxon>Hemiptera</taxon>
        <taxon>Heteroptera</taxon>
        <taxon>Panheteroptera</taxon>
        <taxon>Pentatomomorpha</taxon>
        <taxon>Pentatomoidea</taxon>
        <taxon>Pentatomidae</taxon>
        <taxon>Pentatominae</taxon>
        <taxon>Nezara</taxon>
    </lineage>
</organism>
<dbReference type="Proteomes" id="UP001152798">
    <property type="component" value="Chromosome 6"/>
</dbReference>
<name>A0A9P0MR27_NEZVI</name>
<dbReference type="OrthoDB" id="8037155at2759"/>
<accession>A0A9P0MR27</accession>
<dbReference type="EMBL" id="OV725082">
    <property type="protein sequence ID" value="CAH1404093.1"/>
    <property type="molecule type" value="Genomic_DNA"/>
</dbReference>